<protein>
    <submittedName>
        <fullName evidence="2">Uncharacterized protein</fullName>
    </submittedName>
</protein>
<accession>A0A7I7YA34</accession>
<dbReference type="EMBL" id="AP022613">
    <property type="protein sequence ID" value="BBZ38569.1"/>
    <property type="molecule type" value="Genomic_DNA"/>
</dbReference>
<sequence length="122" mass="13009">MTATIIHHDVPPSDKVSIPPGDECVSHDVREIANGTAQGALIRFVHRDGAVTWGTGMTDSTPPMTPSRQHRKAGAPTHRSTTTPWKSTSGSGSSCAKRWPDAARRLPTGPAPDRCGRGRFSV</sequence>
<dbReference type="AlphaFoldDB" id="A0A7I7YA34"/>
<organism evidence="2 3">
    <name type="scientific">Mycobacterium conspicuum</name>
    <dbReference type="NCBI Taxonomy" id="44010"/>
    <lineage>
        <taxon>Bacteria</taxon>
        <taxon>Bacillati</taxon>
        <taxon>Actinomycetota</taxon>
        <taxon>Actinomycetes</taxon>
        <taxon>Mycobacteriales</taxon>
        <taxon>Mycobacteriaceae</taxon>
        <taxon>Mycobacterium</taxon>
    </lineage>
</organism>
<reference evidence="2 3" key="1">
    <citation type="journal article" date="2019" name="Emerg. Microbes Infect.">
        <title>Comprehensive subspecies identification of 175 nontuberculous mycobacteria species based on 7547 genomic profiles.</title>
        <authorList>
            <person name="Matsumoto Y."/>
            <person name="Kinjo T."/>
            <person name="Motooka D."/>
            <person name="Nabeya D."/>
            <person name="Jung N."/>
            <person name="Uechi K."/>
            <person name="Horii T."/>
            <person name="Iida T."/>
            <person name="Fujita J."/>
            <person name="Nakamura S."/>
        </authorList>
    </citation>
    <scope>NUCLEOTIDE SEQUENCE [LARGE SCALE GENOMIC DNA]</scope>
    <source>
        <strain evidence="2 3">JCM 14738</strain>
    </source>
</reference>
<evidence type="ECO:0000313" key="3">
    <source>
        <dbReference type="Proteomes" id="UP000467385"/>
    </source>
</evidence>
<dbReference type="Proteomes" id="UP000467385">
    <property type="component" value="Chromosome"/>
</dbReference>
<feature type="compositionally biased region" description="Polar residues" evidence="1">
    <location>
        <begin position="78"/>
        <end position="94"/>
    </location>
</feature>
<evidence type="ECO:0000256" key="1">
    <source>
        <dbReference type="SAM" id="MobiDB-lite"/>
    </source>
</evidence>
<gene>
    <name evidence="2" type="ORF">MCNS_16320</name>
</gene>
<name>A0A7I7YA34_9MYCO</name>
<keyword evidence="3" id="KW-1185">Reference proteome</keyword>
<evidence type="ECO:0000313" key="2">
    <source>
        <dbReference type="EMBL" id="BBZ38569.1"/>
    </source>
</evidence>
<feature type="region of interest" description="Disordered" evidence="1">
    <location>
        <begin position="53"/>
        <end position="122"/>
    </location>
</feature>
<proteinExistence type="predicted"/>